<dbReference type="EMBL" id="JADNRY010000134">
    <property type="protein sequence ID" value="KAF9063970.1"/>
    <property type="molecule type" value="Genomic_DNA"/>
</dbReference>
<evidence type="ECO:0000256" key="1">
    <source>
        <dbReference type="SAM" id="SignalP"/>
    </source>
</evidence>
<evidence type="ECO:0000313" key="2">
    <source>
        <dbReference type="EMBL" id="KAF9063970.1"/>
    </source>
</evidence>
<keyword evidence="3" id="KW-1185">Reference proteome</keyword>
<feature type="non-terminal residue" evidence="2">
    <location>
        <position position="1"/>
    </location>
</feature>
<feature type="chain" id="PRO_5040277571" evidence="1">
    <location>
        <begin position="25"/>
        <end position="200"/>
    </location>
</feature>
<comment type="caution">
    <text evidence="2">The sequence shown here is derived from an EMBL/GenBank/DDBJ whole genome shotgun (WGS) entry which is preliminary data.</text>
</comment>
<name>A0A9P5PKZ9_9AGAR</name>
<evidence type="ECO:0000313" key="3">
    <source>
        <dbReference type="Proteomes" id="UP000772434"/>
    </source>
</evidence>
<dbReference type="AlphaFoldDB" id="A0A9P5PKZ9"/>
<protein>
    <submittedName>
        <fullName evidence="2">Uncharacterized protein</fullName>
    </submittedName>
</protein>
<proteinExistence type="predicted"/>
<sequence>MPGSIQILLTFWCLSASFLATISAPLIPVNNELERTIEKRQTFERRTDSEPAHRAQLIKVPVHLWIEGKGSPSEHWSLIIDHKNGFGAQMAHAPSHEPLGKESPLIPIGFVYRLEKTSKLENLGCTASFETKEEMNHVFSQLVEIQMTKKPRQVGGNCMDYVKKALSVLKEGDHIPKIPPRFTRIYRNNYKSVRKKVWGT</sequence>
<organism evidence="2 3">
    <name type="scientific">Rhodocollybia butyracea</name>
    <dbReference type="NCBI Taxonomy" id="206335"/>
    <lineage>
        <taxon>Eukaryota</taxon>
        <taxon>Fungi</taxon>
        <taxon>Dikarya</taxon>
        <taxon>Basidiomycota</taxon>
        <taxon>Agaricomycotina</taxon>
        <taxon>Agaricomycetes</taxon>
        <taxon>Agaricomycetidae</taxon>
        <taxon>Agaricales</taxon>
        <taxon>Marasmiineae</taxon>
        <taxon>Omphalotaceae</taxon>
        <taxon>Rhodocollybia</taxon>
    </lineage>
</organism>
<keyword evidence="1" id="KW-0732">Signal</keyword>
<reference evidence="2" key="1">
    <citation type="submission" date="2020-11" db="EMBL/GenBank/DDBJ databases">
        <authorList>
            <consortium name="DOE Joint Genome Institute"/>
            <person name="Ahrendt S."/>
            <person name="Riley R."/>
            <person name="Andreopoulos W."/>
            <person name="Labutti K."/>
            <person name="Pangilinan J."/>
            <person name="Ruiz-Duenas F.J."/>
            <person name="Barrasa J.M."/>
            <person name="Sanchez-Garcia M."/>
            <person name="Camarero S."/>
            <person name="Miyauchi S."/>
            <person name="Serrano A."/>
            <person name="Linde D."/>
            <person name="Babiker R."/>
            <person name="Drula E."/>
            <person name="Ayuso-Fernandez I."/>
            <person name="Pacheco R."/>
            <person name="Padilla G."/>
            <person name="Ferreira P."/>
            <person name="Barriuso J."/>
            <person name="Kellner H."/>
            <person name="Castanera R."/>
            <person name="Alfaro M."/>
            <person name="Ramirez L."/>
            <person name="Pisabarro A.G."/>
            <person name="Kuo A."/>
            <person name="Tritt A."/>
            <person name="Lipzen A."/>
            <person name="He G."/>
            <person name="Yan M."/>
            <person name="Ng V."/>
            <person name="Cullen D."/>
            <person name="Martin F."/>
            <person name="Rosso M.-N."/>
            <person name="Henrissat B."/>
            <person name="Hibbett D."/>
            <person name="Martinez A.T."/>
            <person name="Grigoriev I.V."/>
        </authorList>
    </citation>
    <scope>NUCLEOTIDE SEQUENCE</scope>
    <source>
        <strain evidence="2">AH 40177</strain>
    </source>
</reference>
<dbReference type="OrthoDB" id="3054873at2759"/>
<gene>
    <name evidence="2" type="ORF">BDP27DRAFT_1334301</name>
</gene>
<feature type="signal peptide" evidence="1">
    <location>
        <begin position="1"/>
        <end position="24"/>
    </location>
</feature>
<accession>A0A9P5PKZ9</accession>
<dbReference type="Proteomes" id="UP000772434">
    <property type="component" value="Unassembled WGS sequence"/>
</dbReference>